<feature type="chain" id="PRO_5015693800" evidence="5">
    <location>
        <begin position="21"/>
        <end position="665"/>
    </location>
</feature>
<evidence type="ECO:0000256" key="4">
    <source>
        <dbReference type="PROSITE-ProRule" id="PRU00473"/>
    </source>
</evidence>
<evidence type="ECO:0000256" key="2">
    <source>
        <dbReference type="ARBA" id="ARBA00023136"/>
    </source>
</evidence>
<dbReference type="PRINTS" id="PR01021">
    <property type="entry name" value="OMPADOMAIN"/>
</dbReference>
<dbReference type="CDD" id="cd07185">
    <property type="entry name" value="OmpA_C-like"/>
    <property type="match status" value="1"/>
</dbReference>
<dbReference type="AlphaFoldDB" id="A0A2T3HLT3"/>
<keyword evidence="7" id="KW-0282">Flagellum</keyword>
<dbReference type="OrthoDB" id="9809364at2"/>
<dbReference type="InterPro" id="IPR011990">
    <property type="entry name" value="TPR-like_helical_dom_sf"/>
</dbReference>
<evidence type="ECO:0000256" key="5">
    <source>
        <dbReference type="SAM" id="SignalP"/>
    </source>
</evidence>
<feature type="signal peptide" evidence="5">
    <location>
        <begin position="1"/>
        <end position="20"/>
    </location>
</feature>
<dbReference type="SUPFAM" id="SSF49464">
    <property type="entry name" value="Carboxypeptidase regulatory domain-like"/>
    <property type="match status" value="1"/>
</dbReference>
<dbReference type="InterPro" id="IPR050330">
    <property type="entry name" value="Bact_OuterMem_StrucFunc"/>
</dbReference>
<dbReference type="RefSeq" id="WP_107215646.1">
    <property type="nucleotide sequence ID" value="NZ_KZ686269.1"/>
</dbReference>
<dbReference type="InterPro" id="IPR006664">
    <property type="entry name" value="OMP_bac"/>
</dbReference>
<dbReference type="PROSITE" id="PS51123">
    <property type="entry name" value="OMPA_2"/>
    <property type="match status" value="1"/>
</dbReference>
<keyword evidence="8" id="KW-1185">Reference proteome</keyword>
<name>A0A2T3HLT3_9SPHI</name>
<evidence type="ECO:0000313" key="7">
    <source>
        <dbReference type="EMBL" id="PST83386.1"/>
    </source>
</evidence>
<evidence type="ECO:0000256" key="1">
    <source>
        <dbReference type="ARBA" id="ARBA00004442"/>
    </source>
</evidence>
<dbReference type="EMBL" id="PYLS01000005">
    <property type="protein sequence ID" value="PST83386.1"/>
    <property type="molecule type" value="Genomic_DNA"/>
</dbReference>
<dbReference type="Pfam" id="PF07676">
    <property type="entry name" value="PD40"/>
    <property type="match status" value="2"/>
</dbReference>
<dbReference type="InterPro" id="IPR008969">
    <property type="entry name" value="CarboxyPept-like_regulatory"/>
</dbReference>
<gene>
    <name evidence="7" type="ORF">C7T94_12480</name>
</gene>
<keyword evidence="7" id="KW-0969">Cilium</keyword>
<sequence>MTKKLLSICFFLTIGLGAMAQNFSAPQPRENDMVLKKATDAYETLQYTAAIDALLQFKKKYPYYVPATEMLAESYRQTKNYERALHWYGQLVTEDKVKPEWALHYAEALANNEQYELSEQWYRKYLNLVPSDKRAQAFARTDVRRFTKNAADWRVFYTNINSPATEYSPIYYKNGLMFSSNRTVNSAYVFQWDRSAFTDLYFIDKLDHVRLDTVEIKEKTLMPARKLNSHINSSYHEGSAIILPEGSLMFTRNNYNAGRTRTSSTGVNKLKLFVAKGKEWDIIEEFPYNNDEYSVGHPALSPKGDVLIFVSDKKGGYGGTDLYYSVRTGPEGLWGKPVNMGPKINTEGDEMFPYWDKDNKLYFSSTGHPGIGGLDIFETTLRDIKPMYPPVNLGSPINSPADDFGMITNDERDKGFFSSNRTGNDDIYAFEHKVFKLTLSGLVIDALSRQRLSNSLVAISADGVTRTVTTDVDGRFNLELEKETDYDLLASKPGYLNNGKFLTTTGLRTDQNMNVVIELHRPKTDQQWVLEHCDSLKRIFQADPVYYDLDKYNIRPDAQPNLNKLVALMKAHPEMTVITSSHTDTRASVAYNKKLSLNRGNSVKSYLVSQGINAGRIRVEYYGKSHLVNNCNDRPCTEAMQQLNRRTEFEILVNGVNLTRLDCSK</sequence>
<evidence type="ECO:0000256" key="3">
    <source>
        <dbReference type="ARBA" id="ARBA00023237"/>
    </source>
</evidence>
<dbReference type="SUPFAM" id="SSF48452">
    <property type="entry name" value="TPR-like"/>
    <property type="match status" value="1"/>
</dbReference>
<evidence type="ECO:0000259" key="6">
    <source>
        <dbReference type="PROSITE" id="PS51123"/>
    </source>
</evidence>
<dbReference type="Pfam" id="PF13620">
    <property type="entry name" value="CarboxypepD_reg"/>
    <property type="match status" value="1"/>
</dbReference>
<protein>
    <submittedName>
        <fullName evidence="7">Flagellar motor protein MotB</fullName>
    </submittedName>
</protein>
<proteinExistence type="predicted"/>
<organism evidence="7 8">
    <name type="scientific">Pedobacter yulinensis</name>
    <dbReference type="NCBI Taxonomy" id="2126353"/>
    <lineage>
        <taxon>Bacteria</taxon>
        <taxon>Pseudomonadati</taxon>
        <taxon>Bacteroidota</taxon>
        <taxon>Sphingobacteriia</taxon>
        <taxon>Sphingobacteriales</taxon>
        <taxon>Sphingobacteriaceae</taxon>
        <taxon>Pedobacter</taxon>
    </lineage>
</organism>
<comment type="caution">
    <text evidence="7">The sequence shown here is derived from an EMBL/GenBank/DDBJ whole genome shotgun (WGS) entry which is preliminary data.</text>
</comment>
<dbReference type="InterPro" id="IPR011659">
    <property type="entry name" value="WD40"/>
</dbReference>
<reference evidence="7 8" key="1">
    <citation type="submission" date="2018-03" db="EMBL/GenBank/DDBJ databases">
        <authorList>
            <person name="Keele B.F."/>
        </authorList>
    </citation>
    <scope>NUCLEOTIDE SEQUENCE [LARGE SCALE GENOMIC DNA]</scope>
    <source>
        <strain evidence="7 8">YL28-9</strain>
    </source>
</reference>
<dbReference type="PANTHER" id="PTHR30329">
    <property type="entry name" value="STATOR ELEMENT OF FLAGELLAR MOTOR COMPLEX"/>
    <property type="match status" value="1"/>
</dbReference>
<keyword evidence="2 4" id="KW-0472">Membrane</keyword>
<dbReference type="SUPFAM" id="SSF103088">
    <property type="entry name" value="OmpA-like"/>
    <property type="match status" value="1"/>
</dbReference>
<dbReference type="InterPro" id="IPR036737">
    <property type="entry name" value="OmpA-like_sf"/>
</dbReference>
<keyword evidence="7" id="KW-0966">Cell projection</keyword>
<feature type="domain" description="OmpA-like" evidence="6">
    <location>
        <begin position="534"/>
        <end position="655"/>
    </location>
</feature>
<dbReference type="Gene3D" id="2.60.40.1120">
    <property type="entry name" value="Carboxypeptidase-like, regulatory domain"/>
    <property type="match status" value="1"/>
</dbReference>
<dbReference type="Proteomes" id="UP000240912">
    <property type="component" value="Unassembled WGS sequence"/>
</dbReference>
<dbReference type="InterPro" id="IPR006665">
    <property type="entry name" value="OmpA-like"/>
</dbReference>
<keyword evidence="5" id="KW-0732">Signal</keyword>
<comment type="subcellular location">
    <subcellularLocation>
        <location evidence="1">Cell outer membrane</location>
    </subcellularLocation>
</comment>
<dbReference type="Pfam" id="PF00691">
    <property type="entry name" value="OmpA"/>
    <property type="match status" value="1"/>
</dbReference>
<dbReference type="SUPFAM" id="SSF82171">
    <property type="entry name" value="DPP6 N-terminal domain-like"/>
    <property type="match status" value="1"/>
</dbReference>
<evidence type="ECO:0000313" key="8">
    <source>
        <dbReference type="Proteomes" id="UP000240912"/>
    </source>
</evidence>
<accession>A0A2T3HLT3</accession>
<dbReference type="Gene3D" id="1.25.40.10">
    <property type="entry name" value="Tetratricopeptide repeat domain"/>
    <property type="match status" value="1"/>
</dbReference>
<dbReference type="GO" id="GO:0009279">
    <property type="term" value="C:cell outer membrane"/>
    <property type="evidence" value="ECO:0007669"/>
    <property type="project" value="UniProtKB-SubCell"/>
</dbReference>
<keyword evidence="3" id="KW-0998">Cell outer membrane</keyword>
<dbReference type="PANTHER" id="PTHR30329:SF21">
    <property type="entry name" value="LIPOPROTEIN YIAD-RELATED"/>
    <property type="match status" value="1"/>
</dbReference>
<dbReference type="Gene3D" id="3.30.1330.60">
    <property type="entry name" value="OmpA-like domain"/>
    <property type="match status" value="1"/>
</dbReference>